<dbReference type="PANTHER" id="PTHR18898:SF2">
    <property type="entry name" value="NUCLEOPROTEIN TPR"/>
    <property type="match status" value="1"/>
</dbReference>
<name>A0AAV2Z8K8_9STRA</name>
<feature type="coiled-coil region" evidence="4">
    <location>
        <begin position="810"/>
        <end position="923"/>
    </location>
</feature>
<keyword evidence="3" id="KW-0539">Nucleus</keyword>
<dbReference type="PANTHER" id="PTHR18898">
    <property type="entry name" value="NUCLEOPROTEIN TPR-RELATED"/>
    <property type="match status" value="1"/>
</dbReference>
<feature type="compositionally biased region" description="Low complexity" evidence="5">
    <location>
        <begin position="1700"/>
        <end position="1717"/>
    </location>
</feature>
<feature type="region of interest" description="Disordered" evidence="5">
    <location>
        <begin position="1783"/>
        <end position="1802"/>
    </location>
</feature>
<gene>
    <name evidence="8" type="ORF">N0F65_007645</name>
</gene>
<feature type="region of interest" description="Disordered" evidence="5">
    <location>
        <begin position="525"/>
        <end position="560"/>
    </location>
</feature>
<feature type="compositionally biased region" description="Low complexity" evidence="5">
    <location>
        <begin position="1783"/>
        <end position="1800"/>
    </location>
</feature>
<sequence>MAGESSAEQAEQAAQRINQEQLFHELEQKYIALKSELTLSETERQRLLDINNDTQAELKLAQEKALEKEAHALKAQEELLKMRTEKEQLQFQLKSTQALADRRLAEVETLHSTVKEQAAQLVATQKGEMDAMQRMAVQETEVEPLKHTVARLQKDVASSEQHSEWLEKQLAEKTKIIQGMRQSLSKMTHDHEELKIKATEDTTSLKRQLENARLASKKFESSLIQAKEQVKETLAAKIHEEERFQNELNAQRRLAELYKESANDANARVEQLQGLCEKLRKSLAESDEALTHETERAREKVEHLFREQTEVAEKQVEALQEELKQAKQQIEELQKNKFLALGNASDVANLSNTSGEVQLAAHGLTHKQLLDQVVELEQKLREERDDKDRVQLYMERIVKEINEKAPILTGLRLDHERAVAAQTQLSERLEVCMQELAKSKSRESQAWKEKQTYENKCRSLAQSVDDLSRQVQHLLFRAHEGARHALPAEHGDVVSENLVVFKDVEELQTRNMQLLKVIRELSEMSNAKDSDDGSVSSPAHLIDGTGDSDDEEVSSRGATLEDRLSAARKELYELRAERDQERQMIAAIVKQRDMYRVLLAQSDNKFLDGADSASSGSTPLLTGPGAGSMTLGGRPSGNHREVTESRMLRELQMEFEDYKKEKQSSMKMLQEQLDQLRTENSNAKVKQMQAEVDAKCSKERFDAAEKRRQDAEEEVIRLRAKTSELSSLLLQHEKLLTDTQSKNDEVNGQKHMLAIEKESAKRELDFLKQHETKLHSEMVSLRLEKTNILKLMESARQMEAARETRDGREKELLSQKVIALENKLQEMLSKTEAAEAVASASTLELQQEKKLTQVQLDQLRKNSHELKEQLVRVEEQKKAAETKAALLEKEVNHLRDQLKKGASAAAAERVAALEVQLRDSQREVQASLAVKKSLSDNVTRYKALAEANEKSMSELSAASEKWKRTQEEQLERVQKEKESLRQELTKVRTHLKEQITESNTLREQVDQAENQQKAALAQAEEKHKLLQLQAESAQKEVGLLREEVKRITQDLNQAQENYERELQLHASEVAKSTSSRKAIEEESKNKKALEVKLSEALTQLECVEKRIADEREVFSRQTKEAIDAKQALVEQNKLLHSQLERAAAELRHLHEQELVKATIERRPSDKLLDEHTKEVDDLRSVVAFLRRESEIASSKVEIAQEEAQRYRAQVFSLESTIERLRGEIKSLTETVSKDKDGGLPGRDDATPSASAKRSAQLEQLNLLRESNATLRDESQKNLARYKQEASKVKALEAQVTPLREAETALKAQVETLKQELATLNEANKRWKQRVDQLVEKYQQVDPAEHDKVLGERESLLKNVAELQSKHSQVEKDLEAASSAAQEAKTAKDNLQKQYDKIKGFAKTWKIKAEGFSKELIDKSKALDDKTAAMGELEKKLSLTESRVSSLEAERVALQSKMSSLESGGATATAAGEKERQDLKDRLEAEQKRLQQLKDLNTRLMAGMRGLKKENSELKDQVANNQGTTTPSASAVASPPAESQKDADVDMEQPVTKSSSTEEATPSTTPVPASSPSAASDTQPPETAKPATAPAPPAQQVSVPAARSPVMAAVTVPSPPPAVPAPAAATTVAVPASVSASTTAPASSMTSAPAKAETKSAPTPEEKLRLFALQSMKKQVLKPATTPVKAAVKPPMPPSEQKTGSASVPPAPASADAAKPAATTETGLKLAASSGAFGGAFGSGSASGLVFGKPGITLPVPSSPLPSPADPASATTAATATAVTAATAPTGGAAAATPATASGAPEVVRRSQRLARFSAAFAGSGAVATPASTISVGVAGVKRSVQATGGADGSPTPSKLLKKSEETPVEEVADDGNSQATDTDDATQPTQ</sequence>
<feature type="compositionally biased region" description="Low complexity" evidence="5">
    <location>
        <begin position="1620"/>
        <end position="1649"/>
    </location>
</feature>
<keyword evidence="2 4" id="KW-0175">Coiled coil</keyword>
<feature type="compositionally biased region" description="Low complexity" evidence="5">
    <location>
        <begin position="1523"/>
        <end position="1536"/>
    </location>
</feature>
<feature type="coiled-coil region" evidence="4">
    <location>
        <begin position="963"/>
        <end position="1230"/>
    </location>
</feature>
<comment type="caution">
    <text evidence="8">The sequence shown here is derived from an EMBL/GenBank/DDBJ whole genome shotgun (WGS) entry which is preliminary data.</text>
</comment>
<feature type="region of interest" description="Disordered" evidence="5">
    <location>
        <begin position="1677"/>
        <end position="1720"/>
    </location>
</feature>
<protein>
    <recommendedName>
        <fullName evidence="10">Nucleoprotein TPR/MLP1 domain-containing protein</fullName>
    </recommendedName>
</protein>
<dbReference type="EMBL" id="DAKRPA010000034">
    <property type="protein sequence ID" value="DBA02235.1"/>
    <property type="molecule type" value="Genomic_DNA"/>
</dbReference>
<proteinExistence type="predicted"/>
<dbReference type="InterPro" id="IPR012929">
    <property type="entry name" value="Nucleoprot-TPR/MLP1-2_dom"/>
</dbReference>
<keyword evidence="9" id="KW-1185">Reference proteome</keyword>
<evidence type="ECO:0000256" key="4">
    <source>
        <dbReference type="SAM" id="Coils"/>
    </source>
</evidence>
<feature type="compositionally biased region" description="Low complexity" evidence="5">
    <location>
        <begin position="1553"/>
        <end position="1611"/>
    </location>
</feature>
<feature type="coiled-coil region" evidence="4">
    <location>
        <begin position="255"/>
        <end position="393"/>
    </location>
</feature>
<feature type="domain" description="Nucleoprotein TPR/MLP1-2" evidence="6">
    <location>
        <begin position="1016"/>
        <end position="1141"/>
    </location>
</feature>
<evidence type="ECO:0000256" key="1">
    <source>
        <dbReference type="ARBA" id="ARBA00004123"/>
    </source>
</evidence>
<dbReference type="Pfam" id="PF07926">
    <property type="entry name" value="TPR_MLP1_2"/>
    <property type="match status" value="1"/>
</dbReference>
<evidence type="ECO:0000313" key="8">
    <source>
        <dbReference type="EMBL" id="DBA02235.1"/>
    </source>
</evidence>
<evidence type="ECO:0000313" key="9">
    <source>
        <dbReference type="Proteomes" id="UP001146120"/>
    </source>
</evidence>
<evidence type="ECO:0000259" key="6">
    <source>
        <dbReference type="Pfam" id="PF07926"/>
    </source>
</evidence>
<comment type="subcellular location">
    <subcellularLocation>
        <location evidence="1">Nucleus</location>
    </subcellularLocation>
</comment>
<feature type="region of interest" description="Disordered" evidence="5">
    <location>
        <begin position="1455"/>
        <end position="1659"/>
    </location>
</feature>
<reference evidence="8" key="1">
    <citation type="submission" date="2022-11" db="EMBL/GenBank/DDBJ databases">
        <authorList>
            <person name="Morgan W.R."/>
            <person name="Tartar A."/>
        </authorList>
    </citation>
    <scope>NUCLEOTIDE SEQUENCE</scope>
    <source>
        <strain evidence="8">ARSEF 373</strain>
    </source>
</reference>
<dbReference type="Gene3D" id="1.10.287.1490">
    <property type="match status" value="1"/>
</dbReference>
<feature type="compositionally biased region" description="Basic and acidic residues" evidence="5">
    <location>
        <begin position="1231"/>
        <end position="1245"/>
    </location>
</feature>
<reference evidence="8" key="2">
    <citation type="journal article" date="2023" name="Microbiol Resour">
        <title>Decontamination and Annotation of the Draft Genome Sequence of the Oomycete Lagenidium giganteum ARSEF 373.</title>
        <authorList>
            <person name="Morgan W.R."/>
            <person name="Tartar A."/>
        </authorList>
    </citation>
    <scope>NUCLEOTIDE SEQUENCE</scope>
    <source>
        <strain evidence="8">ARSEF 373</strain>
    </source>
</reference>
<dbReference type="GO" id="GO:0006406">
    <property type="term" value="P:mRNA export from nucleus"/>
    <property type="evidence" value="ECO:0007669"/>
    <property type="project" value="TreeGrafter"/>
</dbReference>
<dbReference type="InterPro" id="IPR057974">
    <property type="entry name" value="NUA/TPR/MLP1-2-like_dom"/>
</dbReference>
<evidence type="ECO:0000256" key="3">
    <source>
        <dbReference type="ARBA" id="ARBA00023242"/>
    </source>
</evidence>
<dbReference type="Proteomes" id="UP001146120">
    <property type="component" value="Unassembled WGS sequence"/>
</dbReference>
<evidence type="ECO:0008006" key="10">
    <source>
        <dbReference type="Google" id="ProtNLM"/>
    </source>
</evidence>
<accession>A0AAV2Z8K8</accession>
<dbReference type="GO" id="GO:0005643">
    <property type="term" value="C:nuclear pore"/>
    <property type="evidence" value="ECO:0007669"/>
    <property type="project" value="TreeGrafter"/>
</dbReference>
<feature type="compositionally biased region" description="Basic and acidic residues" evidence="5">
    <location>
        <begin position="1506"/>
        <end position="1515"/>
    </location>
</feature>
<feature type="region of interest" description="Disordered" evidence="5">
    <location>
        <begin position="1747"/>
        <end position="1772"/>
    </location>
</feature>
<feature type="region of interest" description="Disordered" evidence="5">
    <location>
        <begin position="1231"/>
        <end position="1253"/>
    </location>
</feature>
<feature type="coiled-coil region" evidence="4">
    <location>
        <begin position="7"/>
        <end position="92"/>
    </location>
</feature>
<evidence type="ECO:0000256" key="2">
    <source>
        <dbReference type="ARBA" id="ARBA00023054"/>
    </source>
</evidence>
<feature type="domain" description="NUA/TPR/MLP1-2-like" evidence="7">
    <location>
        <begin position="445"/>
        <end position="526"/>
    </location>
</feature>
<evidence type="ECO:0000256" key="5">
    <source>
        <dbReference type="SAM" id="MobiDB-lite"/>
    </source>
</evidence>
<dbReference type="GO" id="GO:0006606">
    <property type="term" value="P:protein import into nucleus"/>
    <property type="evidence" value="ECO:0007669"/>
    <property type="project" value="InterPro"/>
</dbReference>
<feature type="region of interest" description="Disordered" evidence="5">
    <location>
        <begin position="1840"/>
        <end position="1886"/>
    </location>
</feature>
<dbReference type="Pfam" id="PF25785">
    <property type="entry name" value="TPR"/>
    <property type="match status" value="1"/>
</dbReference>
<feature type="coiled-coil region" evidence="4">
    <location>
        <begin position="648"/>
        <end position="728"/>
    </location>
</feature>
<organism evidence="8 9">
    <name type="scientific">Lagenidium giganteum</name>
    <dbReference type="NCBI Taxonomy" id="4803"/>
    <lineage>
        <taxon>Eukaryota</taxon>
        <taxon>Sar</taxon>
        <taxon>Stramenopiles</taxon>
        <taxon>Oomycota</taxon>
        <taxon>Peronosporomycetes</taxon>
        <taxon>Pythiales</taxon>
        <taxon>Pythiaceae</taxon>
    </lineage>
</organism>
<feature type="coiled-coil region" evidence="4">
    <location>
        <begin position="1271"/>
        <end position="1393"/>
    </location>
</feature>
<feature type="compositionally biased region" description="Basic and acidic residues" evidence="5">
    <location>
        <begin position="1471"/>
        <end position="1488"/>
    </location>
</feature>
<evidence type="ECO:0000259" key="7">
    <source>
        <dbReference type="Pfam" id="PF25785"/>
    </source>
</evidence>
<dbReference type="GO" id="GO:0017056">
    <property type="term" value="F:structural constituent of nuclear pore"/>
    <property type="evidence" value="ECO:0007669"/>
    <property type="project" value="TreeGrafter"/>
</dbReference>
<feature type="region of interest" description="Disordered" evidence="5">
    <location>
        <begin position="610"/>
        <end position="640"/>
    </location>
</feature>